<dbReference type="EMBL" id="FRCJ01000004">
    <property type="protein sequence ID" value="SHM54984.1"/>
    <property type="molecule type" value="Genomic_DNA"/>
</dbReference>
<dbReference type="RefSeq" id="WP_073045242.1">
    <property type="nucleotide sequence ID" value="NZ_FOLF01000007.1"/>
</dbReference>
<dbReference type="Proteomes" id="UP000184280">
    <property type="component" value="Unassembled WGS sequence"/>
</dbReference>
<organism evidence="1 2">
    <name type="scientific">Xylanibacter ruminicola</name>
    <name type="common">Prevotella ruminicola</name>
    <dbReference type="NCBI Taxonomy" id="839"/>
    <lineage>
        <taxon>Bacteria</taxon>
        <taxon>Pseudomonadati</taxon>
        <taxon>Bacteroidota</taxon>
        <taxon>Bacteroidia</taxon>
        <taxon>Bacteroidales</taxon>
        <taxon>Prevotellaceae</taxon>
        <taxon>Xylanibacter</taxon>
    </lineage>
</organism>
<dbReference type="AlphaFoldDB" id="A0A1M7JPQ4"/>
<gene>
    <name evidence="1" type="ORF">SAMN04488494_2134</name>
</gene>
<evidence type="ECO:0000313" key="1">
    <source>
        <dbReference type="EMBL" id="SHM54984.1"/>
    </source>
</evidence>
<name>A0A1M7JPQ4_XYLRU</name>
<sequence length="242" mass="28250">MQYTKVQISNSIAKLLEEGRSNDYALDLYLKMRMMNDLGPEQPFITKVPLPAEVRIHLMGNGTISDSDIKLELASSKYPSPRLIVKLSPACTLYAEKVHSSMQLTINDKNHTVMFLKSYRAEDIALWMIRQKQRLAEYMNDWDVELQTAYKKLKIDHMAFLGIRAIFADAMKDYPKLKYVVVEQKRRAKIMVHIPNTTLGVYIYAWWGSYKKQLPQQIESLKLLLDVHRKSSIKNFFIHHKK</sequence>
<dbReference type="OrthoDB" id="9946941at2"/>
<reference evidence="1 2" key="1">
    <citation type="submission" date="2016-11" db="EMBL/GenBank/DDBJ databases">
        <authorList>
            <person name="Jaros S."/>
            <person name="Januszkiewicz K."/>
            <person name="Wedrychowicz H."/>
        </authorList>
    </citation>
    <scope>NUCLEOTIDE SEQUENCE [LARGE SCALE GENOMIC DNA]</scope>
    <source>
        <strain evidence="1 2">BPI-34</strain>
    </source>
</reference>
<accession>A0A1M7JPQ4</accession>
<evidence type="ECO:0000313" key="2">
    <source>
        <dbReference type="Proteomes" id="UP000184280"/>
    </source>
</evidence>
<protein>
    <submittedName>
        <fullName evidence="1">Uncharacterized protein</fullName>
    </submittedName>
</protein>
<proteinExistence type="predicted"/>